<sequence>MIAMTHGMIGAMTFEATNVKLIHITFHDLQKMIDTKKSLVIDLNLSTAMMMIHADDKVQLNQSIRKLISLSMVEWKNKYVNHDFFWTQVVLL</sequence>
<reference evidence="2" key="1">
    <citation type="journal article" date="2011" name="Proc. Natl. Acad. Sci. U.S.A.">
        <title>Obligate biotrophy features unraveled by the genomic analysis of rust fungi.</title>
        <authorList>
            <person name="Duplessis S."/>
            <person name="Cuomo C.A."/>
            <person name="Lin Y.-C."/>
            <person name="Aerts A."/>
            <person name="Tisserant E."/>
            <person name="Veneault-Fourrey C."/>
            <person name="Joly D.L."/>
            <person name="Hacquard S."/>
            <person name="Amselem J."/>
            <person name="Cantarel B.L."/>
            <person name="Chiu R."/>
            <person name="Coutinho P.M."/>
            <person name="Feau N."/>
            <person name="Field M."/>
            <person name="Frey P."/>
            <person name="Gelhaye E."/>
            <person name="Goldberg J."/>
            <person name="Grabherr M.G."/>
            <person name="Kodira C.D."/>
            <person name="Kohler A."/>
            <person name="Kuees U."/>
            <person name="Lindquist E.A."/>
            <person name="Lucas S.M."/>
            <person name="Mago R."/>
            <person name="Mauceli E."/>
            <person name="Morin E."/>
            <person name="Murat C."/>
            <person name="Pangilinan J.L."/>
            <person name="Park R."/>
            <person name="Pearson M."/>
            <person name="Quesneville H."/>
            <person name="Rouhier N."/>
            <person name="Sakthikumar S."/>
            <person name="Salamov A.A."/>
            <person name="Schmutz J."/>
            <person name="Selles B."/>
            <person name="Shapiro H."/>
            <person name="Tanguay P."/>
            <person name="Tuskan G.A."/>
            <person name="Henrissat B."/>
            <person name="Van de Peer Y."/>
            <person name="Rouze P."/>
            <person name="Ellis J.G."/>
            <person name="Dodds P.N."/>
            <person name="Schein J.E."/>
            <person name="Zhong S."/>
            <person name="Hamelin R.C."/>
            <person name="Grigoriev I.V."/>
            <person name="Szabo L.J."/>
            <person name="Martin F."/>
        </authorList>
    </citation>
    <scope>NUCLEOTIDE SEQUENCE [LARGE SCALE GENOMIC DNA]</scope>
    <source>
        <strain evidence="2">98AG31 / pathotype 3-4-7</strain>
    </source>
</reference>
<dbReference type="KEGG" id="mlr:MELLADRAFT_74637"/>
<dbReference type="InParanoid" id="F4RIL0"/>
<dbReference type="VEuPathDB" id="FungiDB:MELLADRAFT_74637"/>
<feature type="non-terminal residue" evidence="1">
    <location>
        <position position="1"/>
    </location>
</feature>
<protein>
    <submittedName>
        <fullName evidence="1">Uncharacterized protein</fullName>
    </submittedName>
</protein>
<dbReference type="HOGENOM" id="CLU_2413726_0_0_1"/>
<name>F4RIL0_MELLP</name>
<organism evidence="2">
    <name type="scientific">Melampsora larici-populina (strain 98AG31 / pathotype 3-4-7)</name>
    <name type="common">Poplar leaf rust fungus</name>
    <dbReference type="NCBI Taxonomy" id="747676"/>
    <lineage>
        <taxon>Eukaryota</taxon>
        <taxon>Fungi</taxon>
        <taxon>Dikarya</taxon>
        <taxon>Basidiomycota</taxon>
        <taxon>Pucciniomycotina</taxon>
        <taxon>Pucciniomycetes</taxon>
        <taxon>Pucciniales</taxon>
        <taxon>Melampsoraceae</taxon>
        <taxon>Melampsora</taxon>
    </lineage>
</organism>
<keyword evidence="2" id="KW-1185">Reference proteome</keyword>
<gene>
    <name evidence="1" type="ORF">MELLADRAFT_74637</name>
</gene>
<dbReference type="AlphaFoldDB" id="F4RIL0"/>
<proteinExistence type="predicted"/>
<dbReference type="GeneID" id="18932580"/>
<evidence type="ECO:0000313" key="2">
    <source>
        <dbReference type="Proteomes" id="UP000001072"/>
    </source>
</evidence>
<dbReference type="Proteomes" id="UP000001072">
    <property type="component" value="Unassembled WGS sequence"/>
</dbReference>
<evidence type="ECO:0000313" key="1">
    <source>
        <dbReference type="EMBL" id="EGG07817.1"/>
    </source>
</evidence>
<dbReference type="EMBL" id="GL883103">
    <property type="protein sequence ID" value="EGG07817.1"/>
    <property type="molecule type" value="Genomic_DNA"/>
</dbReference>
<accession>F4RIL0</accession>
<dbReference type="RefSeq" id="XP_007409149.1">
    <property type="nucleotide sequence ID" value="XM_007409087.1"/>
</dbReference>